<sequence>MSIDRPYGTKIYFSNFPSNKLLGYYHKPLRGKTNQQSVGHLDLVIGHSTEQI</sequence>
<dbReference type="EMBL" id="CP036263">
    <property type="protein sequence ID" value="QDS96813.1"/>
    <property type="molecule type" value="Genomic_DNA"/>
</dbReference>
<evidence type="ECO:0000313" key="2">
    <source>
        <dbReference type="Proteomes" id="UP000319852"/>
    </source>
</evidence>
<proteinExistence type="predicted"/>
<dbReference type="Proteomes" id="UP000319852">
    <property type="component" value="Chromosome"/>
</dbReference>
<name>A0A517MPK2_9BACT</name>
<reference evidence="1 2" key="1">
    <citation type="submission" date="2019-02" db="EMBL/GenBank/DDBJ databases">
        <title>Deep-cultivation of Planctomycetes and their phenomic and genomic characterization uncovers novel biology.</title>
        <authorList>
            <person name="Wiegand S."/>
            <person name="Jogler M."/>
            <person name="Boedeker C."/>
            <person name="Pinto D."/>
            <person name="Vollmers J."/>
            <person name="Rivas-Marin E."/>
            <person name="Kohn T."/>
            <person name="Peeters S.H."/>
            <person name="Heuer A."/>
            <person name="Rast P."/>
            <person name="Oberbeckmann S."/>
            <person name="Bunk B."/>
            <person name="Jeske O."/>
            <person name="Meyerdierks A."/>
            <person name="Storesund J.E."/>
            <person name="Kallscheuer N."/>
            <person name="Luecker S."/>
            <person name="Lage O.M."/>
            <person name="Pohl T."/>
            <person name="Merkel B.J."/>
            <person name="Hornburger P."/>
            <person name="Mueller R.-W."/>
            <person name="Bruemmer F."/>
            <person name="Labrenz M."/>
            <person name="Spormann A.M."/>
            <person name="Op den Camp H."/>
            <person name="Overmann J."/>
            <person name="Amann R."/>
            <person name="Jetten M.S.M."/>
            <person name="Mascher T."/>
            <person name="Medema M.H."/>
            <person name="Devos D.P."/>
            <person name="Kaster A.-K."/>
            <person name="Ovreas L."/>
            <person name="Rohde M."/>
            <person name="Galperin M.Y."/>
            <person name="Jogler C."/>
        </authorList>
    </citation>
    <scope>NUCLEOTIDE SEQUENCE [LARGE SCALE GENOMIC DNA]</scope>
    <source>
        <strain evidence="1 2">HG15A2</strain>
    </source>
</reference>
<gene>
    <name evidence="1" type="ORF">HG15A2_00710</name>
</gene>
<dbReference type="KEGG" id="amob:HG15A2_00710"/>
<protein>
    <submittedName>
        <fullName evidence="1">Uncharacterized protein</fullName>
    </submittedName>
</protein>
<organism evidence="1 2">
    <name type="scientific">Adhaeretor mobilis</name>
    <dbReference type="NCBI Taxonomy" id="1930276"/>
    <lineage>
        <taxon>Bacteria</taxon>
        <taxon>Pseudomonadati</taxon>
        <taxon>Planctomycetota</taxon>
        <taxon>Planctomycetia</taxon>
        <taxon>Pirellulales</taxon>
        <taxon>Lacipirellulaceae</taxon>
        <taxon>Adhaeretor</taxon>
    </lineage>
</organism>
<keyword evidence="2" id="KW-1185">Reference proteome</keyword>
<evidence type="ECO:0000313" key="1">
    <source>
        <dbReference type="EMBL" id="QDS96813.1"/>
    </source>
</evidence>
<accession>A0A517MPK2</accession>
<dbReference type="AlphaFoldDB" id="A0A517MPK2"/>